<dbReference type="PANTHER" id="PTHR43065:SF49">
    <property type="entry name" value="HISTIDINE KINASE"/>
    <property type="match status" value="1"/>
</dbReference>
<dbReference type="SUPFAM" id="SSF55785">
    <property type="entry name" value="PYP-like sensor domain (PAS domain)"/>
    <property type="match status" value="1"/>
</dbReference>
<evidence type="ECO:0000256" key="3">
    <source>
        <dbReference type="ARBA" id="ARBA00022553"/>
    </source>
</evidence>
<dbReference type="PROSITE" id="PS50110">
    <property type="entry name" value="RESPONSE_REGULATORY"/>
    <property type="match status" value="1"/>
</dbReference>
<keyword evidence="3 4" id="KW-0597">Phosphoprotein</keyword>
<dbReference type="Proteomes" id="UP000290401">
    <property type="component" value="Unassembled WGS sequence"/>
</dbReference>
<evidence type="ECO:0000256" key="1">
    <source>
        <dbReference type="ARBA" id="ARBA00000085"/>
    </source>
</evidence>
<evidence type="ECO:0000256" key="5">
    <source>
        <dbReference type="SAM" id="Coils"/>
    </source>
</evidence>
<keyword evidence="5" id="KW-0175">Coiled coil</keyword>
<dbReference type="Pfam" id="PF02518">
    <property type="entry name" value="HATPase_c"/>
    <property type="match status" value="1"/>
</dbReference>
<dbReference type="Proteomes" id="UP000288972">
    <property type="component" value="Chromosome"/>
</dbReference>
<organism evidence="9 11">
    <name type="scientific">Bradyrhizobium guangzhouense</name>
    <dbReference type="NCBI Taxonomy" id="1325095"/>
    <lineage>
        <taxon>Bacteria</taxon>
        <taxon>Pseudomonadati</taxon>
        <taxon>Pseudomonadota</taxon>
        <taxon>Alphaproteobacteria</taxon>
        <taxon>Hyphomicrobiales</taxon>
        <taxon>Nitrobacteraceae</taxon>
        <taxon>Bradyrhizobium</taxon>
    </lineage>
</organism>
<dbReference type="SMART" id="SM00388">
    <property type="entry name" value="HisKA"/>
    <property type="match status" value="1"/>
</dbReference>
<dbReference type="InterPro" id="IPR003661">
    <property type="entry name" value="HisK_dim/P_dom"/>
</dbReference>
<dbReference type="Pfam" id="PF08448">
    <property type="entry name" value="PAS_4"/>
    <property type="match status" value="1"/>
</dbReference>
<name>A0AAE5WWX4_9BRAD</name>
<dbReference type="PROSITE" id="PS50113">
    <property type="entry name" value="PAC"/>
    <property type="match status" value="1"/>
</dbReference>
<evidence type="ECO:0000313" key="11">
    <source>
        <dbReference type="Proteomes" id="UP000288972"/>
    </source>
</evidence>
<protein>
    <recommendedName>
        <fullName evidence="2">histidine kinase</fullName>
        <ecNumber evidence="2">2.7.13.3</ecNumber>
    </recommendedName>
</protein>
<dbReference type="EMBL" id="CP030053">
    <property type="protein sequence ID" value="QAU44420.1"/>
    <property type="molecule type" value="Genomic_DNA"/>
</dbReference>
<feature type="domain" description="Histidine kinase" evidence="6">
    <location>
        <begin position="243"/>
        <end position="460"/>
    </location>
</feature>
<dbReference type="KEGG" id="bgz:XH91_02990"/>
<dbReference type="InterPro" id="IPR035965">
    <property type="entry name" value="PAS-like_dom_sf"/>
</dbReference>
<comment type="catalytic activity">
    <reaction evidence="1">
        <text>ATP + protein L-histidine = ADP + protein N-phospho-L-histidine.</text>
        <dbReference type="EC" id="2.7.13.3"/>
    </reaction>
</comment>
<dbReference type="PROSITE" id="PS50109">
    <property type="entry name" value="HIS_KIN"/>
    <property type="match status" value="1"/>
</dbReference>
<dbReference type="SUPFAM" id="SSF52172">
    <property type="entry name" value="CheY-like"/>
    <property type="match status" value="1"/>
</dbReference>
<dbReference type="PANTHER" id="PTHR43065">
    <property type="entry name" value="SENSOR HISTIDINE KINASE"/>
    <property type="match status" value="1"/>
</dbReference>
<dbReference type="InterPro" id="IPR004358">
    <property type="entry name" value="Sig_transdc_His_kin-like_C"/>
</dbReference>
<evidence type="ECO:0000259" key="6">
    <source>
        <dbReference type="PROSITE" id="PS50109"/>
    </source>
</evidence>
<dbReference type="AlphaFoldDB" id="A0AAE5WWX4"/>
<evidence type="ECO:0000259" key="7">
    <source>
        <dbReference type="PROSITE" id="PS50110"/>
    </source>
</evidence>
<dbReference type="PRINTS" id="PR00344">
    <property type="entry name" value="BCTRLSENSOR"/>
</dbReference>
<dbReference type="InterPro" id="IPR036097">
    <property type="entry name" value="HisK_dim/P_sf"/>
</dbReference>
<dbReference type="Gene3D" id="3.30.450.20">
    <property type="entry name" value="PAS domain"/>
    <property type="match status" value="1"/>
</dbReference>
<dbReference type="SMART" id="SM00448">
    <property type="entry name" value="REC"/>
    <property type="match status" value="1"/>
</dbReference>
<feature type="domain" description="PAC" evidence="8">
    <location>
        <begin position="145"/>
        <end position="198"/>
    </location>
</feature>
<dbReference type="InterPro" id="IPR036890">
    <property type="entry name" value="HATPase_C_sf"/>
</dbReference>
<feature type="domain" description="Response regulatory" evidence="7">
    <location>
        <begin position="481"/>
        <end position="594"/>
    </location>
</feature>
<keyword evidence="9" id="KW-0808">Transferase</keyword>
<dbReference type="SMART" id="SM00387">
    <property type="entry name" value="HATPase_c"/>
    <property type="match status" value="1"/>
</dbReference>
<dbReference type="Gene3D" id="1.10.287.130">
    <property type="match status" value="1"/>
</dbReference>
<dbReference type="SUPFAM" id="SSF55874">
    <property type="entry name" value="ATPase domain of HSP90 chaperone/DNA topoisomerase II/histidine kinase"/>
    <property type="match status" value="1"/>
</dbReference>
<dbReference type="EMBL" id="RDQZ01000022">
    <property type="protein sequence ID" value="RXH10010.1"/>
    <property type="molecule type" value="Genomic_DNA"/>
</dbReference>
<dbReference type="CDD" id="cd00082">
    <property type="entry name" value="HisKA"/>
    <property type="match status" value="1"/>
</dbReference>
<evidence type="ECO:0000313" key="10">
    <source>
        <dbReference type="EMBL" id="RXH10010.1"/>
    </source>
</evidence>
<evidence type="ECO:0000259" key="8">
    <source>
        <dbReference type="PROSITE" id="PS50113"/>
    </source>
</evidence>
<dbReference type="InterPro" id="IPR013656">
    <property type="entry name" value="PAS_4"/>
</dbReference>
<evidence type="ECO:0000313" key="9">
    <source>
        <dbReference type="EMBL" id="QAU44420.1"/>
    </source>
</evidence>
<dbReference type="Gene3D" id="3.30.565.10">
    <property type="entry name" value="Histidine kinase-like ATPase, C-terminal domain"/>
    <property type="match status" value="1"/>
</dbReference>
<evidence type="ECO:0000256" key="4">
    <source>
        <dbReference type="PROSITE-ProRule" id="PRU00169"/>
    </source>
</evidence>
<keyword evidence="12" id="KW-1185">Reference proteome</keyword>
<dbReference type="SUPFAM" id="SSF47384">
    <property type="entry name" value="Homodimeric domain of signal transducing histidine kinase"/>
    <property type="match status" value="1"/>
</dbReference>
<proteinExistence type="predicted"/>
<feature type="modified residue" description="4-aspartylphosphate" evidence="4">
    <location>
        <position position="530"/>
    </location>
</feature>
<reference evidence="10 12" key="2">
    <citation type="submission" date="2018-10" db="EMBL/GenBank/DDBJ databases">
        <title>Bradyrhizobium sp. nov., effective nodules isolated from peanut in China.</title>
        <authorList>
            <person name="Li Y."/>
        </authorList>
    </citation>
    <scope>NUCLEOTIDE SEQUENCE [LARGE SCALE GENOMIC DNA]</scope>
    <source>
        <strain evidence="10 12">CCBAU 53426</strain>
    </source>
</reference>
<gene>
    <name evidence="10" type="ORF">EAS56_23990</name>
    <name evidence="9" type="ORF">XH91_02990</name>
</gene>
<dbReference type="CDD" id="cd00156">
    <property type="entry name" value="REC"/>
    <property type="match status" value="1"/>
</dbReference>
<evidence type="ECO:0000313" key="12">
    <source>
        <dbReference type="Proteomes" id="UP000290401"/>
    </source>
</evidence>
<dbReference type="InterPro" id="IPR005467">
    <property type="entry name" value="His_kinase_dom"/>
</dbReference>
<evidence type="ECO:0000256" key="2">
    <source>
        <dbReference type="ARBA" id="ARBA00012438"/>
    </source>
</evidence>
<dbReference type="EC" id="2.7.13.3" evidence="2"/>
<dbReference type="GO" id="GO:0000155">
    <property type="term" value="F:phosphorelay sensor kinase activity"/>
    <property type="evidence" value="ECO:0007669"/>
    <property type="project" value="InterPro"/>
</dbReference>
<dbReference type="InterPro" id="IPR000700">
    <property type="entry name" value="PAS-assoc_C"/>
</dbReference>
<sequence>MGNPNGDRPFFPVIAGQATFIGRVNCSRGSSVDGTSPKRVTTVARDLGELAGRRDWTTSPLGAPATWPTSLKTTVGLMLRGEAQIVLFWGPDFVALYNDAYAPTIGDKHPRALGRPAKENWSELWDDLEPLLRGVRETGETFSAKDRPFYIERSGYGETVYFDVSYSAVPQEDGGVGGVLCIVSETTERVRAQAALKESEANLRELNKTLEQRIADRTRELEQAHAELRQAQKMEAVGQLTGGIAHDFNNLLQGITGNLDLIRRKPKAEHVARWAEAGLKAAERGARLAGQLLAFSRIQKLEIAPIDITAAVSRFVEMLRHSLGPTIRIRTDLQTDGIFVEGDRVQLEMAVLNVALNARDVMPQGGDLTIATRSRRTRGDAALAAGDYVELAVTDTGSGMSPEILEHAFEPFFTTKETGKGTGLGLSQVYGTLKQSGGAAEIESTPGRGTTIRLLLRRTDAAPSNAEDAAAPDDHELGKASVLVVDDDPDVRAFLKDSLENLGYRPIICESGLAAIEAVEIVSPEVAILDFAMPGMNGAEVARRLRQRLPDIPVIFASGYSETAAVSSARGERSRLLRKPFKIDELQAAVRGLLEP</sequence>
<dbReference type="Pfam" id="PF00072">
    <property type="entry name" value="Response_reg"/>
    <property type="match status" value="1"/>
</dbReference>
<reference evidence="9 11" key="1">
    <citation type="submission" date="2018-06" db="EMBL/GenBank/DDBJ databases">
        <title>Comparative genomics of rhizobia nodulating Arachis hypogaea in China.</title>
        <authorList>
            <person name="Li Y."/>
        </authorList>
    </citation>
    <scope>NUCLEOTIDE SEQUENCE [LARGE SCALE GENOMIC DNA]</scope>
    <source>
        <strain evidence="9 11">CCBAU 51670</strain>
    </source>
</reference>
<dbReference type="Gene3D" id="3.40.50.2300">
    <property type="match status" value="1"/>
</dbReference>
<dbReference type="Pfam" id="PF00512">
    <property type="entry name" value="HisKA"/>
    <property type="match status" value="1"/>
</dbReference>
<dbReference type="InterPro" id="IPR011006">
    <property type="entry name" value="CheY-like_superfamily"/>
</dbReference>
<accession>A0AAE5WWX4</accession>
<dbReference type="InterPro" id="IPR003594">
    <property type="entry name" value="HATPase_dom"/>
</dbReference>
<feature type="coiled-coil region" evidence="5">
    <location>
        <begin position="189"/>
        <end position="234"/>
    </location>
</feature>
<keyword evidence="9" id="KW-0418">Kinase</keyword>
<dbReference type="InterPro" id="IPR001789">
    <property type="entry name" value="Sig_transdc_resp-reg_receiver"/>
</dbReference>